<evidence type="ECO:0000256" key="2">
    <source>
        <dbReference type="ARBA" id="ARBA00022670"/>
    </source>
</evidence>
<feature type="chain" id="PRO_5040242802" evidence="7">
    <location>
        <begin position="18"/>
        <end position="425"/>
    </location>
</feature>
<accession>A0A9N9C9W3</accession>
<dbReference type="PROSITE" id="PS00136">
    <property type="entry name" value="SUBTILASE_ASP"/>
    <property type="match status" value="1"/>
</dbReference>
<reference evidence="10" key="1">
    <citation type="submission" date="2021-06" db="EMBL/GenBank/DDBJ databases">
        <authorList>
            <person name="Kallberg Y."/>
            <person name="Tangrot J."/>
            <person name="Rosling A."/>
        </authorList>
    </citation>
    <scope>NUCLEOTIDE SEQUENCE</scope>
    <source>
        <strain evidence="10">IA702</strain>
    </source>
</reference>
<gene>
    <name evidence="10" type="ORF">POCULU_LOCUS7137</name>
</gene>
<evidence type="ECO:0000313" key="10">
    <source>
        <dbReference type="EMBL" id="CAG8594361.1"/>
    </source>
</evidence>
<evidence type="ECO:0000256" key="6">
    <source>
        <dbReference type="RuleBase" id="RU003355"/>
    </source>
</evidence>
<dbReference type="Proteomes" id="UP000789572">
    <property type="component" value="Unassembled WGS sequence"/>
</dbReference>
<dbReference type="FunFam" id="3.40.50.200:FF:000007">
    <property type="entry name" value="Subtilisin-like serine protease"/>
    <property type="match status" value="1"/>
</dbReference>
<dbReference type="InterPro" id="IPR037045">
    <property type="entry name" value="S8pro/Inhibitor_I9_sf"/>
</dbReference>
<dbReference type="PROSITE" id="PS00138">
    <property type="entry name" value="SUBTILASE_SER"/>
    <property type="match status" value="1"/>
</dbReference>
<dbReference type="PANTHER" id="PTHR43806:SF11">
    <property type="entry name" value="CEREVISIN-RELATED"/>
    <property type="match status" value="1"/>
</dbReference>
<feature type="active site" description="Charge relay system" evidence="5">
    <location>
        <position position="172"/>
    </location>
</feature>
<dbReference type="EMBL" id="CAJVPJ010001516">
    <property type="protein sequence ID" value="CAG8594361.1"/>
    <property type="molecule type" value="Genomic_DNA"/>
</dbReference>
<dbReference type="OrthoDB" id="206201at2759"/>
<dbReference type="InterPro" id="IPR023827">
    <property type="entry name" value="Peptidase_S8_Asp-AS"/>
</dbReference>
<evidence type="ECO:0000256" key="7">
    <source>
        <dbReference type="SAM" id="SignalP"/>
    </source>
</evidence>
<comment type="caution">
    <text evidence="10">The sequence shown here is derived from an EMBL/GenBank/DDBJ whole genome shotgun (WGS) entry which is preliminary data.</text>
</comment>
<evidence type="ECO:0000256" key="1">
    <source>
        <dbReference type="ARBA" id="ARBA00011073"/>
    </source>
</evidence>
<dbReference type="InterPro" id="IPR022398">
    <property type="entry name" value="Peptidase_S8_His-AS"/>
</dbReference>
<dbReference type="CDD" id="cd04077">
    <property type="entry name" value="Peptidases_S8_PCSK9_ProteinaseK_like"/>
    <property type="match status" value="1"/>
</dbReference>
<keyword evidence="2 5" id="KW-0645">Protease</keyword>
<dbReference type="GO" id="GO:0006508">
    <property type="term" value="P:proteolysis"/>
    <property type="evidence" value="ECO:0007669"/>
    <property type="project" value="UniProtKB-KW"/>
</dbReference>
<dbReference type="GO" id="GO:0004252">
    <property type="term" value="F:serine-type endopeptidase activity"/>
    <property type="evidence" value="ECO:0007669"/>
    <property type="project" value="UniProtKB-UniRule"/>
</dbReference>
<keyword evidence="3 5" id="KW-0378">Hydrolase</keyword>
<dbReference type="PANTHER" id="PTHR43806">
    <property type="entry name" value="PEPTIDASE S8"/>
    <property type="match status" value="1"/>
</dbReference>
<dbReference type="SUPFAM" id="SSF54897">
    <property type="entry name" value="Protease propeptides/inhibitors"/>
    <property type="match status" value="1"/>
</dbReference>
<proteinExistence type="inferred from homology"/>
<comment type="similarity">
    <text evidence="1 5 6">Belongs to the peptidase S8 family.</text>
</comment>
<sequence length="425" mass="45059">MTKLLLLITLFLAATVAMPYYGKGYKPLAPLVSSPGAETIPDQYIVVFKSSATAERITCHHNDVRSMLAEENRKVKRGFMSELISGIKHYYDIGDFQGYSGKFSYDVLNKIRESDDVAYVERDQKVYPTVLQRNAPWGLARISHRKRLESGTFTQYTYDDSAGEGVTAYVIDTGVNINHVEFGGRAEWGTTIPNEPDDDEEGHGTHVAGTIAGSTYGVAKKAKIVAVKVLGPNGGTTSDVIKGIEWTVNAHKRESSNNDPSFKGSVANMSLGGSNSAALDASANAAVDAGVVLSVAAGNDAVSACTSSPASAEKAITVAASTIEDARASFSNYGECVDIFAPGKDILSAWIGSDTATNTISGTSMATPHITGLSAYILGLSSSPMTPQQVLEVMLTTATPDAISDVGPKSPNLLAFNNYNASFHF</sequence>
<evidence type="ECO:0000256" key="4">
    <source>
        <dbReference type="ARBA" id="ARBA00022825"/>
    </source>
</evidence>
<evidence type="ECO:0000259" key="9">
    <source>
        <dbReference type="Pfam" id="PF05922"/>
    </source>
</evidence>
<dbReference type="InterPro" id="IPR023828">
    <property type="entry name" value="Peptidase_S8_Ser-AS"/>
</dbReference>
<dbReference type="InterPro" id="IPR036852">
    <property type="entry name" value="Peptidase_S8/S53_dom_sf"/>
</dbReference>
<keyword evidence="4 5" id="KW-0720">Serine protease</keyword>
<evidence type="ECO:0000313" key="11">
    <source>
        <dbReference type="Proteomes" id="UP000789572"/>
    </source>
</evidence>
<dbReference type="PROSITE" id="PS00137">
    <property type="entry name" value="SUBTILASE_HIS"/>
    <property type="match status" value="1"/>
</dbReference>
<dbReference type="InterPro" id="IPR000209">
    <property type="entry name" value="Peptidase_S8/S53_dom"/>
</dbReference>
<feature type="domain" description="Peptidase S8/S53" evidence="8">
    <location>
        <begin position="163"/>
        <end position="400"/>
    </location>
</feature>
<feature type="signal peptide" evidence="7">
    <location>
        <begin position="1"/>
        <end position="17"/>
    </location>
</feature>
<dbReference type="InterPro" id="IPR010259">
    <property type="entry name" value="S8pro/Inhibitor_I9"/>
</dbReference>
<dbReference type="PROSITE" id="PS51892">
    <property type="entry name" value="SUBTILASE"/>
    <property type="match status" value="1"/>
</dbReference>
<feature type="domain" description="Inhibitor I9" evidence="9">
    <location>
        <begin position="43"/>
        <end position="127"/>
    </location>
</feature>
<name>A0A9N9C9W3_9GLOM</name>
<dbReference type="InterPro" id="IPR034193">
    <property type="entry name" value="PCSK9_ProteinaseK-like"/>
</dbReference>
<organism evidence="10 11">
    <name type="scientific">Paraglomus occultum</name>
    <dbReference type="NCBI Taxonomy" id="144539"/>
    <lineage>
        <taxon>Eukaryota</taxon>
        <taxon>Fungi</taxon>
        <taxon>Fungi incertae sedis</taxon>
        <taxon>Mucoromycota</taxon>
        <taxon>Glomeromycotina</taxon>
        <taxon>Glomeromycetes</taxon>
        <taxon>Paraglomerales</taxon>
        <taxon>Paraglomeraceae</taxon>
        <taxon>Paraglomus</taxon>
    </lineage>
</organism>
<dbReference type="Pfam" id="PF05922">
    <property type="entry name" value="Inhibitor_I9"/>
    <property type="match status" value="1"/>
</dbReference>
<dbReference type="InterPro" id="IPR050131">
    <property type="entry name" value="Peptidase_S8_subtilisin-like"/>
</dbReference>
<feature type="active site" description="Charge relay system" evidence="5">
    <location>
        <position position="203"/>
    </location>
</feature>
<dbReference type="GO" id="GO:0005615">
    <property type="term" value="C:extracellular space"/>
    <property type="evidence" value="ECO:0007669"/>
    <property type="project" value="TreeGrafter"/>
</dbReference>
<protein>
    <submittedName>
        <fullName evidence="10">7363_t:CDS:1</fullName>
    </submittedName>
</protein>
<evidence type="ECO:0000256" key="3">
    <source>
        <dbReference type="ARBA" id="ARBA00022801"/>
    </source>
</evidence>
<dbReference type="SUPFAM" id="SSF52743">
    <property type="entry name" value="Subtilisin-like"/>
    <property type="match status" value="1"/>
</dbReference>
<dbReference type="Gene3D" id="3.30.70.80">
    <property type="entry name" value="Peptidase S8 propeptide/proteinase inhibitor I9"/>
    <property type="match status" value="1"/>
</dbReference>
<dbReference type="InterPro" id="IPR015500">
    <property type="entry name" value="Peptidase_S8_subtilisin-rel"/>
</dbReference>
<evidence type="ECO:0000256" key="5">
    <source>
        <dbReference type="PROSITE-ProRule" id="PRU01240"/>
    </source>
</evidence>
<dbReference type="AlphaFoldDB" id="A0A9N9C9W3"/>
<feature type="active site" description="Charge relay system" evidence="5">
    <location>
        <position position="364"/>
    </location>
</feature>
<dbReference type="PRINTS" id="PR00723">
    <property type="entry name" value="SUBTILISIN"/>
</dbReference>
<dbReference type="Pfam" id="PF00082">
    <property type="entry name" value="Peptidase_S8"/>
    <property type="match status" value="1"/>
</dbReference>
<dbReference type="Gene3D" id="3.40.50.200">
    <property type="entry name" value="Peptidase S8/S53 domain"/>
    <property type="match status" value="1"/>
</dbReference>
<keyword evidence="7" id="KW-0732">Signal</keyword>
<keyword evidence="11" id="KW-1185">Reference proteome</keyword>
<evidence type="ECO:0000259" key="8">
    <source>
        <dbReference type="Pfam" id="PF00082"/>
    </source>
</evidence>